<dbReference type="InterPro" id="IPR058240">
    <property type="entry name" value="rSAM_sf"/>
</dbReference>
<evidence type="ECO:0000313" key="10">
    <source>
        <dbReference type="Proteomes" id="UP001148614"/>
    </source>
</evidence>
<reference evidence="9" key="1">
    <citation type="submission" date="2022-07" db="EMBL/GenBank/DDBJ databases">
        <title>Genome Sequence of Xylaria arbuscula.</title>
        <authorList>
            <person name="Buettner E."/>
        </authorList>
    </citation>
    <scope>NUCLEOTIDE SEQUENCE</scope>
    <source>
        <strain evidence="9">VT107</strain>
    </source>
</reference>
<accession>A0A9W8NMJ0</accession>
<dbReference type="Gene3D" id="3.20.20.70">
    <property type="entry name" value="Aldolase class I"/>
    <property type="match status" value="2"/>
</dbReference>
<keyword evidence="6" id="KW-0408">Iron</keyword>
<dbReference type="PANTHER" id="PTHR30538:SF0">
    <property type="entry name" value="L-LYSINE 2,3-AMINOMUTASE AQ_1632-RELATED"/>
    <property type="match status" value="1"/>
</dbReference>
<keyword evidence="10" id="KW-1185">Reference proteome</keyword>
<dbReference type="PANTHER" id="PTHR30538">
    <property type="entry name" value="LYSINE 2,3-AMINOMUTASE-RELATED"/>
    <property type="match status" value="1"/>
</dbReference>
<dbReference type="SFLD" id="SFLDS00029">
    <property type="entry name" value="Radical_SAM"/>
    <property type="match status" value="1"/>
</dbReference>
<evidence type="ECO:0000256" key="7">
    <source>
        <dbReference type="ARBA" id="ARBA00023014"/>
    </source>
</evidence>
<protein>
    <recommendedName>
        <fullName evidence="11">Radical SAM core domain-containing protein</fullName>
    </recommendedName>
</protein>
<dbReference type="GO" id="GO:0003824">
    <property type="term" value="F:catalytic activity"/>
    <property type="evidence" value="ECO:0007669"/>
    <property type="project" value="InterPro"/>
</dbReference>
<dbReference type="EMBL" id="JANPWZ010000122">
    <property type="protein sequence ID" value="KAJ3579192.1"/>
    <property type="molecule type" value="Genomic_DNA"/>
</dbReference>
<comment type="caution">
    <text evidence="9">The sequence shown here is derived from an EMBL/GenBank/DDBJ whole genome shotgun (WGS) entry which is preliminary data.</text>
</comment>
<dbReference type="InterPro" id="IPR003739">
    <property type="entry name" value="Lys_aminomutase/Glu_NH3_mut"/>
</dbReference>
<dbReference type="GO" id="GO:0046872">
    <property type="term" value="F:metal ion binding"/>
    <property type="evidence" value="ECO:0007669"/>
    <property type="project" value="UniProtKB-KW"/>
</dbReference>
<keyword evidence="5" id="KW-0663">Pyridoxal phosphate</keyword>
<keyword evidence="3" id="KW-0949">S-adenosyl-L-methionine</keyword>
<evidence type="ECO:0008006" key="11">
    <source>
        <dbReference type="Google" id="ProtNLM"/>
    </source>
</evidence>
<keyword evidence="2" id="KW-0004">4Fe-4S</keyword>
<evidence type="ECO:0000256" key="3">
    <source>
        <dbReference type="ARBA" id="ARBA00022691"/>
    </source>
</evidence>
<comment type="cofactor">
    <cofactor evidence="1">
        <name>pyridoxal 5'-phosphate</name>
        <dbReference type="ChEBI" id="CHEBI:597326"/>
    </cofactor>
</comment>
<sequence length="579" mass="65831">MFSRTMHSPRLLPLRMMPSITRSYSLSLNTPRIPPYSFPPRRSTLEPPGASTASIGAPQVPFRPDLQEAEFWRELAPFRNISRDDFLSWDWNRKNVVETWKTRQGLLEFFGAVVPDEVPRLTGIGGMQTRDEFCTDVVDGIKESTMSVRVMPLVLTRINWSDPANCPIFRQFIPLKSIMVDDHPQLELDSLHEQKDSPVKAIVHRYPDKALFLPTSVCPTFCLFCTRSYGVGASTDSVHKVGFKLSRSRIDEAFEYIRSQDQLRDVVVSGGDAYYLPNQYELFGFAVSLLHPNAPYITPQPPENNVLHSNSTNMRDSRSVLKEIGDRLISMKNIQRFRIATKGLAVCPNRILDDNDPWTQTLLYIADKARKANKHFAVHTHFNHPNEITWLTEKASRKLHQAGVTVRNQSVLLRGINDDVDTMSSLIQKLASMNIQPYYVYQCDMVPKVEHVRTPLQTILDLESQLRGTIAGFFSMFYSHIPISSKSSSSALLYSYISRLIARCRNSSSTCPGGGGKRLACSYDSYDRETGVSTFRAPALKKNGKEGKVYRYYDPLPPKPLPKPKSLPKRFFFDTRAYN</sequence>
<dbReference type="SUPFAM" id="SSF102114">
    <property type="entry name" value="Radical SAM enzymes"/>
    <property type="match status" value="2"/>
</dbReference>
<evidence type="ECO:0000313" key="9">
    <source>
        <dbReference type="EMBL" id="KAJ3579192.1"/>
    </source>
</evidence>
<dbReference type="InterPro" id="IPR013785">
    <property type="entry name" value="Aldolase_TIM"/>
</dbReference>
<evidence type="ECO:0000256" key="4">
    <source>
        <dbReference type="ARBA" id="ARBA00022723"/>
    </source>
</evidence>
<evidence type="ECO:0000256" key="5">
    <source>
        <dbReference type="ARBA" id="ARBA00022898"/>
    </source>
</evidence>
<organism evidence="9 10">
    <name type="scientific">Xylaria arbuscula</name>
    <dbReference type="NCBI Taxonomy" id="114810"/>
    <lineage>
        <taxon>Eukaryota</taxon>
        <taxon>Fungi</taxon>
        <taxon>Dikarya</taxon>
        <taxon>Ascomycota</taxon>
        <taxon>Pezizomycotina</taxon>
        <taxon>Sordariomycetes</taxon>
        <taxon>Xylariomycetidae</taxon>
        <taxon>Xylariales</taxon>
        <taxon>Xylariaceae</taxon>
        <taxon>Xylaria</taxon>
    </lineage>
</organism>
<evidence type="ECO:0000256" key="1">
    <source>
        <dbReference type="ARBA" id="ARBA00001933"/>
    </source>
</evidence>
<keyword evidence="4" id="KW-0479">Metal-binding</keyword>
<evidence type="ECO:0000256" key="2">
    <source>
        <dbReference type="ARBA" id="ARBA00022485"/>
    </source>
</evidence>
<name>A0A9W8NMJ0_9PEZI</name>
<dbReference type="AlphaFoldDB" id="A0A9W8NMJ0"/>
<keyword evidence="7" id="KW-0411">Iron-sulfur</keyword>
<evidence type="ECO:0000256" key="6">
    <source>
        <dbReference type="ARBA" id="ARBA00023004"/>
    </source>
</evidence>
<gene>
    <name evidence="9" type="ORF">NPX13_g1370</name>
</gene>
<dbReference type="VEuPathDB" id="FungiDB:F4678DRAFT_466058"/>
<evidence type="ECO:0000256" key="8">
    <source>
        <dbReference type="SAM" id="MobiDB-lite"/>
    </source>
</evidence>
<dbReference type="Proteomes" id="UP001148614">
    <property type="component" value="Unassembled WGS sequence"/>
</dbReference>
<feature type="region of interest" description="Disordered" evidence="8">
    <location>
        <begin position="37"/>
        <end position="59"/>
    </location>
</feature>
<dbReference type="GO" id="GO:0051539">
    <property type="term" value="F:4 iron, 4 sulfur cluster binding"/>
    <property type="evidence" value="ECO:0007669"/>
    <property type="project" value="UniProtKB-KW"/>
</dbReference>
<proteinExistence type="predicted"/>
<dbReference type="InterPro" id="IPR007197">
    <property type="entry name" value="rSAM"/>
</dbReference>